<dbReference type="KEGG" id="daur:Daura_23505"/>
<evidence type="ECO:0000313" key="3">
    <source>
        <dbReference type="EMBL" id="UWZ59707.1"/>
    </source>
</evidence>
<feature type="domain" description="CBM2" evidence="2">
    <location>
        <begin position="85"/>
        <end position="194"/>
    </location>
</feature>
<evidence type="ECO:0000259" key="2">
    <source>
        <dbReference type="PROSITE" id="PS51173"/>
    </source>
</evidence>
<dbReference type="Gene3D" id="2.60.40.290">
    <property type="match status" value="1"/>
</dbReference>
<organism evidence="3 4">
    <name type="scientific">Dactylosporangium aurantiacum</name>
    <dbReference type="NCBI Taxonomy" id="35754"/>
    <lineage>
        <taxon>Bacteria</taxon>
        <taxon>Bacillati</taxon>
        <taxon>Actinomycetota</taxon>
        <taxon>Actinomycetes</taxon>
        <taxon>Micromonosporales</taxon>
        <taxon>Micromonosporaceae</taxon>
        <taxon>Dactylosporangium</taxon>
    </lineage>
</organism>
<dbReference type="InterPro" id="IPR001919">
    <property type="entry name" value="CBD2"/>
</dbReference>
<dbReference type="SUPFAM" id="SSF49384">
    <property type="entry name" value="Carbohydrate-binding domain"/>
    <property type="match status" value="1"/>
</dbReference>
<keyword evidence="4" id="KW-1185">Reference proteome</keyword>
<accession>A0A9Q9ITW3</accession>
<gene>
    <name evidence="3" type="ORF">Daura_23505</name>
</gene>
<evidence type="ECO:0000313" key="4">
    <source>
        <dbReference type="Proteomes" id="UP001058003"/>
    </source>
</evidence>
<name>A0A9Q9ITW3_9ACTN</name>
<protein>
    <submittedName>
        <fullName evidence="3">Cellulose binding domain-containing protein</fullName>
    </submittedName>
</protein>
<dbReference type="Proteomes" id="UP001058003">
    <property type="component" value="Chromosome"/>
</dbReference>
<dbReference type="GO" id="GO:0030247">
    <property type="term" value="F:polysaccharide binding"/>
    <property type="evidence" value="ECO:0007669"/>
    <property type="project" value="UniProtKB-UniRule"/>
</dbReference>
<dbReference type="SMART" id="SM00637">
    <property type="entry name" value="CBD_II"/>
    <property type="match status" value="1"/>
</dbReference>
<dbReference type="GO" id="GO:0005975">
    <property type="term" value="P:carbohydrate metabolic process"/>
    <property type="evidence" value="ECO:0007669"/>
    <property type="project" value="InterPro"/>
</dbReference>
<sequence length="194" mass="19686">MNKVVNLHGKSSTVNINGVHFTNFTVQGKPVTSRTDADATWNINSYVSNITFATAPTSQPPSSPPPSSQPPSSPPPSSAPPSSEPPVPAGGCAVGYTMNAWNDGFTAAIHITNGGTAPVNGWALTFTLPSGQTITSGWNATYSGSTGQISARNVTYNATLPAGGSTDIGFQATHTGNTGTPSSFALNGVTCTVS</sequence>
<dbReference type="InterPro" id="IPR012291">
    <property type="entry name" value="CBM2_carb-bd_dom_sf"/>
</dbReference>
<dbReference type="EMBL" id="CP073767">
    <property type="protein sequence ID" value="UWZ59707.1"/>
    <property type="molecule type" value="Genomic_DNA"/>
</dbReference>
<reference evidence="3" key="1">
    <citation type="submission" date="2021-04" db="EMBL/GenBank/DDBJ databases">
        <title>Dactylosporangium aurantiacum NRRL B-8018 full assembly.</title>
        <authorList>
            <person name="Hartkoorn R.C."/>
            <person name="Beaudoing E."/>
            <person name="Hot D."/>
        </authorList>
    </citation>
    <scope>NUCLEOTIDE SEQUENCE</scope>
    <source>
        <strain evidence="3">NRRL B-8018</strain>
    </source>
</reference>
<dbReference type="InterPro" id="IPR008965">
    <property type="entry name" value="CBM2/CBM3_carb-bd_dom_sf"/>
</dbReference>
<dbReference type="Pfam" id="PF00553">
    <property type="entry name" value="CBM_2"/>
    <property type="match status" value="1"/>
</dbReference>
<dbReference type="PROSITE" id="PS51173">
    <property type="entry name" value="CBM2"/>
    <property type="match status" value="1"/>
</dbReference>
<proteinExistence type="predicted"/>
<dbReference type="GO" id="GO:0004553">
    <property type="term" value="F:hydrolase activity, hydrolyzing O-glycosyl compounds"/>
    <property type="evidence" value="ECO:0007669"/>
    <property type="project" value="InterPro"/>
</dbReference>
<feature type="region of interest" description="Disordered" evidence="1">
    <location>
        <begin position="53"/>
        <end position="88"/>
    </location>
</feature>
<evidence type="ECO:0000256" key="1">
    <source>
        <dbReference type="SAM" id="MobiDB-lite"/>
    </source>
</evidence>
<feature type="compositionally biased region" description="Pro residues" evidence="1">
    <location>
        <begin position="58"/>
        <end position="88"/>
    </location>
</feature>
<dbReference type="AlphaFoldDB" id="A0A9Q9ITW3"/>